<organism evidence="1">
    <name type="scientific">marine sediment metagenome</name>
    <dbReference type="NCBI Taxonomy" id="412755"/>
    <lineage>
        <taxon>unclassified sequences</taxon>
        <taxon>metagenomes</taxon>
        <taxon>ecological metagenomes</taxon>
    </lineage>
</organism>
<comment type="caution">
    <text evidence="1">The sequence shown here is derived from an EMBL/GenBank/DDBJ whole genome shotgun (WGS) entry which is preliminary data.</text>
</comment>
<dbReference type="EMBL" id="LAZR01002577">
    <property type="protein sequence ID" value="KKN28255.1"/>
    <property type="molecule type" value="Genomic_DNA"/>
</dbReference>
<accession>A0A0F9P8Q1</accession>
<evidence type="ECO:0000313" key="1">
    <source>
        <dbReference type="EMBL" id="KKN28255.1"/>
    </source>
</evidence>
<reference evidence="1" key="1">
    <citation type="journal article" date="2015" name="Nature">
        <title>Complex archaea that bridge the gap between prokaryotes and eukaryotes.</title>
        <authorList>
            <person name="Spang A."/>
            <person name="Saw J.H."/>
            <person name="Jorgensen S.L."/>
            <person name="Zaremba-Niedzwiedzka K."/>
            <person name="Martijn J."/>
            <person name="Lind A.E."/>
            <person name="van Eijk R."/>
            <person name="Schleper C."/>
            <person name="Guy L."/>
            <person name="Ettema T.J."/>
        </authorList>
    </citation>
    <scope>NUCLEOTIDE SEQUENCE</scope>
</reference>
<name>A0A0F9P8Q1_9ZZZZ</name>
<proteinExistence type="predicted"/>
<dbReference type="AlphaFoldDB" id="A0A0F9P8Q1"/>
<protein>
    <submittedName>
        <fullName evidence="1">Uncharacterized protein</fullName>
    </submittedName>
</protein>
<gene>
    <name evidence="1" type="ORF">LCGC14_0856100</name>
</gene>
<sequence length="277" mass="29124">MGNFFEDIGLMSTPSKTKSVSSLSGGAQDVNAQLAELFKNFLGGGLQSPFGGDLTAPFPDLFNQAFEQIAGRLGESTDIATKALTRQAQGIPAFAFDEGASTRRFQENFATPLLETYRRDVLPLVEEQFAGIPGGFVSRDRARGVTNELNRFVRQTIEPRLFETFQAGEERAFQSGEAAAARVPGAVGQLVGLPGQEFSTFAGAASVFQSAQQLPLTAALGEYRNLLASALGFSGTPTQDTAVFQGAQGNLGPMLLALAGVGLQPGGFLNPSAPPTP</sequence>